<keyword evidence="1" id="KW-0472">Membrane</keyword>
<sequence length="55" mass="6251">MIDVIKVLLVMFIVTAMVWLAAYTVLTAVNALKDWMYLAKGMILSLSKEMKGTWK</sequence>
<comment type="caution">
    <text evidence="2">The sequence shown here is derived from an EMBL/GenBank/DDBJ whole genome shotgun (WGS) entry which is preliminary data.</text>
</comment>
<gene>
    <name evidence="2" type="ORF">ABVC42_13275</name>
</gene>
<dbReference type="RefSeq" id="WP_005722561.1">
    <property type="nucleotide sequence ID" value="NZ_CP083389.1"/>
</dbReference>
<keyword evidence="1" id="KW-1133">Transmembrane helix</keyword>
<dbReference type="Proteomes" id="UP001434419">
    <property type="component" value="Unassembled WGS sequence"/>
</dbReference>
<reference evidence="2" key="1">
    <citation type="submission" date="2024-06" db="EMBL/GenBank/DDBJ databases">
        <title>Vaginal Lactobacillus fatty acid response mechanisms reveal a metabolite-targeted strategy for bacterial vaginosis treatment.</title>
        <authorList>
            <person name="Zhu M."/>
            <person name="Blainey P.C."/>
            <person name="Bloom S.M."/>
            <person name="Kwon D.S."/>
        </authorList>
    </citation>
    <scope>NUCLEOTIDE SEQUENCE</scope>
    <source>
        <strain evidence="2">194_F1_1</strain>
    </source>
</reference>
<protein>
    <submittedName>
        <fullName evidence="2">Uncharacterized protein</fullName>
    </submittedName>
</protein>
<evidence type="ECO:0000256" key="1">
    <source>
        <dbReference type="SAM" id="Phobius"/>
    </source>
</evidence>
<keyword evidence="1" id="KW-0812">Transmembrane</keyword>
<keyword evidence="3" id="KW-1185">Reference proteome</keyword>
<dbReference type="EMBL" id="JBETVU010000012">
    <property type="protein sequence ID" value="MES5150822.1"/>
    <property type="molecule type" value="Genomic_DNA"/>
</dbReference>
<evidence type="ECO:0000313" key="2">
    <source>
        <dbReference type="EMBL" id="MES5150822.1"/>
    </source>
</evidence>
<organism evidence="2 3">
    <name type="scientific">Lactobacillus crispatus</name>
    <dbReference type="NCBI Taxonomy" id="47770"/>
    <lineage>
        <taxon>Bacteria</taxon>
        <taxon>Bacillati</taxon>
        <taxon>Bacillota</taxon>
        <taxon>Bacilli</taxon>
        <taxon>Lactobacillales</taxon>
        <taxon>Lactobacillaceae</taxon>
        <taxon>Lactobacillus</taxon>
    </lineage>
</organism>
<evidence type="ECO:0000313" key="3">
    <source>
        <dbReference type="Proteomes" id="UP001434419"/>
    </source>
</evidence>
<accession>A0ABV2BC52</accession>
<feature type="transmembrane region" description="Helical" evidence="1">
    <location>
        <begin position="7"/>
        <end position="32"/>
    </location>
</feature>
<name>A0ABV2BC52_9LACO</name>
<proteinExistence type="predicted"/>